<dbReference type="RefSeq" id="WP_005416313.1">
    <property type="nucleotide sequence ID" value="NZ_CP104289.1"/>
</dbReference>
<evidence type="ECO:0000259" key="1">
    <source>
        <dbReference type="PROSITE" id="PS50925"/>
    </source>
</evidence>
<dbReference type="SUPFAM" id="SSF54975">
    <property type="entry name" value="Acylphosphatase/BLUF domain-like"/>
    <property type="match status" value="1"/>
</dbReference>
<proteinExistence type="predicted"/>
<gene>
    <name evidence="2" type="ORF">CEE63_13570</name>
    <name evidence="3" type="ORF">CEK00_07905</name>
</gene>
<sequence>MPLRAIAYVSQALPDLSAERLRALVDDAARFNKMAGVTGVLLHDGGRFLQYIEGPPDGIDSVYERILQAGSHIDIIELARGRLGQRQFPYWSMRALPVEEALLRQLSSSDWSGFTRALHGDLSAPTPVDLLDQVVQPVLHAG</sequence>
<dbReference type="EMBL" id="NIVX01000083">
    <property type="protein sequence ID" value="OWQ72869.1"/>
    <property type="molecule type" value="Genomic_DNA"/>
</dbReference>
<dbReference type="Pfam" id="PF04940">
    <property type="entry name" value="BLUF"/>
    <property type="match status" value="1"/>
</dbReference>
<dbReference type="Proteomes" id="UP000197090">
    <property type="component" value="Unassembled WGS sequence"/>
</dbReference>
<reference evidence="3 5" key="1">
    <citation type="submission" date="2017-06" db="EMBL/GenBank/DDBJ databases">
        <title>Genome sequencing and assembly of Stenotrophomonas maltophilia DF07.</title>
        <authorList>
            <person name="Iyer R."/>
        </authorList>
    </citation>
    <scope>NUCLEOTIDE SEQUENCE [LARGE SCALE GENOMIC DNA]</scope>
    <source>
        <strain evidence="3 5">DF07</strain>
    </source>
</reference>
<dbReference type="GO" id="GO:0071949">
    <property type="term" value="F:FAD binding"/>
    <property type="evidence" value="ECO:0007669"/>
    <property type="project" value="InterPro"/>
</dbReference>
<evidence type="ECO:0000313" key="5">
    <source>
        <dbReference type="Proteomes" id="UP000216433"/>
    </source>
</evidence>
<comment type="caution">
    <text evidence="3">The sequence shown here is derived from an EMBL/GenBank/DDBJ whole genome shotgun (WGS) entry which is preliminary data.</text>
</comment>
<dbReference type="Proteomes" id="UP000216433">
    <property type="component" value="Unassembled WGS sequence"/>
</dbReference>
<accession>A0A0K2Z9V1</accession>
<evidence type="ECO:0000313" key="2">
    <source>
        <dbReference type="EMBL" id="OWQ72869.1"/>
    </source>
</evidence>
<feature type="domain" description="BLUF" evidence="1">
    <location>
        <begin position="3"/>
        <end position="94"/>
    </location>
</feature>
<dbReference type="AlphaFoldDB" id="A0A0K2Z9V1"/>
<dbReference type="GO" id="GO:0009882">
    <property type="term" value="F:blue light photoreceptor activity"/>
    <property type="evidence" value="ECO:0007669"/>
    <property type="project" value="InterPro"/>
</dbReference>
<dbReference type="EMBL" id="NJGC01000007">
    <property type="protein sequence ID" value="PAM72258.1"/>
    <property type="molecule type" value="Genomic_DNA"/>
</dbReference>
<dbReference type="InterPro" id="IPR007024">
    <property type="entry name" value="BLUF_domain"/>
</dbReference>
<evidence type="ECO:0000313" key="3">
    <source>
        <dbReference type="EMBL" id="PAM72258.1"/>
    </source>
</evidence>
<dbReference type="Gene3D" id="3.30.70.100">
    <property type="match status" value="1"/>
</dbReference>
<name>A0A0K2Z9V1_STEMA</name>
<dbReference type="PROSITE" id="PS50925">
    <property type="entry name" value="BLUF"/>
    <property type="match status" value="1"/>
</dbReference>
<protein>
    <submittedName>
        <fullName evidence="3">F420H(2):quinone oxidoreductase</fullName>
    </submittedName>
</protein>
<evidence type="ECO:0000313" key="4">
    <source>
        <dbReference type="Proteomes" id="UP000197090"/>
    </source>
</evidence>
<dbReference type="SMART" id="SM01034">
    <property type="entry name" value="BLUF"/>
    <property type="match status" value="1"/>
</dbReference>
<reference evidence="2 4" key="2">
    <citation type="submission" date="2017-06" db="EMBL/GenBank/DDBJ databases">
        <authorList>
            <person name="Kim H.J."/>
            <person name="Triplett B.A."/>
        </authorList>
    </citation>
    <scope>NUCLEOTIDE SEQUENCE [LARGE SCALE GENOMIC DNA]</scope>
    <source>
        <strain evidence="2 4">594</strain>
    </source>
</reference>
<dbReference type="GeneID" id="97260892"/>
<dbReference type="InterPro" id="IPR036046">
    <property type="entry name" value="Acylphosphatase-like_dom_sf"/>
</dbReference>
<organism evidence="3 5">
    <name type="scientific">Stenotrophomonas maltophilia</name>
    <name type="common">Pseudomonas maltophilia</name>
    <name type="synonym">Xanthomonas maltophilia</name>
    <dbReference type="NCBI Taxonomy" id="40324"/>
    <lineage>
        <taxon>Bacteria</taxon>
        <taxon>Pseudomonadati</taxon>
        <taxon>Pseudomonadota</taxon>
        <taxon>Gammaproteobacteria</taxon>
        <taxon>Lysobacterales</taxon>
        <taxon>Lysobacteraceae</taxon>
        <taxon>Stenotrophomonas</taxon>
        <taxon>Stenotrophomonas maltophilia group</taxon>
    </lineage>
</organism>